<feature type="compositionally biased region" description="Basic and acidic residues" evidence="1">
    <location>
        <begin position="123"/>
        <end position="163"/>
    </location>
</feature>
<feature type="compositionally biased region" description="Basic and acidic residues" evidence="1">
    <location>
        <begin position="170"/>
        <end position="197"/>
    </location>
</feature>
<evidence type="ECO:0000313" key="3">
    <source>
        <dbReference type="Proteomes" id="UP000314294"/>
    </source>
</evidence>
<dbReference type="EMBL" id="SRLO01000514">
    <property type="protein sequence ID" value="TNN53508.1"/>
    <property type="molecule type" value="Genomic_DNA"/>
</dbReference>
<feature type="compositionally biased region" description="Basic and acidic residues" evidence="1">
    <location>
        <begin position="33"/>
        <end position="44"/>
    </location>
</feature>
<feature type="compositionally biased region" description="Basic and acidic residues" evidence="1">
    <location>
        <begin position="68"/>
        <end position="77"/>
    </location>
</feature>
<sequence length="215" mass="24115">MPVMEVADGGIIAVISGTVTLNAVQGQVNADMKPRTTEEKERLGKLSGIAAKLEDLTRPTAKTPSNRQARDERERGASLHTGTSHPAPQASSTPAAVEIERERLDNQNSRERLQRRCSTGDEADLRKGPHERGAAQTDRSDHWTGEREKRPRKERVREQKQDDDVSDDSDVTRSKEGEIEPDKRDEWFRADDSRLDRTASYNVQGRLELSPPTDH</sequence>
<comment type="caution">
    <text evidence="2">The sequence shown here is derived from an EMBL/GenBank/DDBJ whole genome shotgun (WGS) entry which is preliminary data.</text>
</comment>
<feature type="compositionally biased region" description="Basic and acidic residues" evidence="1">
    <location>
        <begin position="98"/>
        <end position="114"/>
    </location>
</feature>
<gene>
    <name evidence="2" type="ORF">EYF80_036281</name>
</gene>
<dbReference type="AlphaFoldDB" id="A0A4Z2GIZ0"/>
<protein>
    <submittedName>
        <fullName evidence="2">Uncharacterized protein</fullName>
    </submittedName>
</protein>
<keyword evidence="3" id="KW-1185">Reference proteome</keyword>
<reference evidence="2 3" key="1">
    <citation type="submission" date="2019-03" db="EMBL/GenBank/DDBJ databases">
        <title>First draft genome of Liparis tanakae, snailfish: a comprehensive survey of snailfish specific genes.</title>
        <authorList>
            <person name="Kim W."/>
            <person name="Song I."/>
            <person name="Jeong J.-H."/>
            <person name="Kim D."/>
            <person name="Kim S."/>
            <person name="Ryu S."/>
            <person name="Song J.Y."/>
            <person name="Lee S.K."/>
        </authorList>
    </citation>
    <scope>NUCLEOTIDE SEQUENCE [LARGE SCALE GENOMIC DNA]</scope>
    <source>
        <tissue evidence="2">Muscle</tissue>
    </source>
</reference>
<evidence type="ECO:0000256" key="1">
    <source>
        <dbReference type="SAM" id="MobiDB-lite"/>
    </source>
</evidence>
<name>A0A4Z2GIZ0_9TELE</name>
<dbReference type="Proteomes" id="UP000314294">
    <property type="component" value="Unassembled WGS sequence"/>
</dbReference>
<accession>A0A4Z2GIZ0</accession>
<feature type="region of interest" description="Disordered" evidence="1">
    <location>
        <begin position="33"/>
        <end position="215"/>
    </location>
</feature>
<proteinExistence type="predicted"/>
<evidence type="ECO:0000313" key="2">
    <source>
        <dbReference type="EMBL" id="TNN53508.1"/>
    </source>
</evidence>
<organism evidence="2 3">
    <name type="scientific">Liparis tanakae</name>
    <name type="common">Tanaka's snailfish</name>
    <dbReference type="NCBI Taxonomy" id="230148"/>
    <lineage>
        <taxon>Eukaryota</taxon>
        <taxon>Metazoa</taxon>
        <taxon>Chordata</taxon>
        <taxon>Craniata</taxon>
        <taxon>Vertebrata</taxon>
        <taxon>Euteleostomi</taxon>
        <taxon>Actinopterygii</taxon>
        <taxon>Neopterygii</taxon>
        <taxon>Teleostei</taxon>
        <taxon>Neoteleostei</taxon>
        <taxon>Acanthomorphata</taxon>
        <taxon>Eupercaria</taxon>
        <taxon>Perciformes</taxon>
        <taxon>Cottioidei</taxon>
        <taxon>Cottales</taxon>
        <taxon>Liparidae</taxon>
        <taxon>Liparis</taxon>
    </lineage>
</organism>
<feature type="compositionally biased region" description="Polar residues" evidence="1">
    <location>
        <begin position="80"/>
        <end position="94"/>
    </location>
</feature>